<dbReference type="STRING" id="604354.TSIB_1318"/>
<dbReference type="GeneID" id="8096319"/>
<dbReference type="Pfam" id="PF13190">
    <property type="entry name" value="PDGLE"/>
    <property type="match status" value="1"/>
</dbReference>
<sequence length="82" mass="8658">MRSIVKGLLIILILLAIALPFASDNPDGLEATMEKVHLEESPVYSAPLDYGETWGQSLIMGAIGITLVFGAVYGLGKLVKGA</sequence>
<organism evidence="8 9">
    <name type="scientific">Thermococcus sibiricus (strain DSM 12597 / MM 739)</name>
    <dbReference type="NCBI Taxonomy" id="604354"/>
    <lineage>
        <taxon>Archaea</taxon>
        <taxon>Methanobacteriati</taxon>
        <taxon>Methanobacteriota</taxon>
        <taxon>Thermococci</taxon>
        <taxon>Thermococcales</taxon>
        <taxon>Thermococcaceae</taxon>
        <taxon>Thermococcus</taxon>
    </lineage>
</organism>
<dbReference type="AlphaFoldDB" id="C6A425"/>
<keyword evidence="9" id="KW-1185">Reference proteome</keyword>
<dbReference type="eggNOG" id="arCOG03159">
    <property type="taxonomic scope" value="Archaea"/>
</dbReference>
<name>C6A425_THESM</name>
<dbReference type="RefSeq" id="WP_015849588.1">
    <property type="nucleotide sequence ID" value="NC_012883.1"/>
</dbReference>
<dbReference type="OrthoDB" id="103658at2157"/>
<evidence type="ECO:0000256" key="5">
    <source>
        <dbReference type="ARBA" id="ARBA00023136"/>
    </source>
</evidence>
<keyword evidence="4 6" id="KW-1133">Transmembrane helix</keyword>
<evidence type="ECO:0000256" key="2">
    <source>
        <dbReference type="ARBA" id="ARBA00022475"/>
    </source>
</evidence>
<keyword evidence="2" id="KW-1003">Cell membrane</keyword>
<evidence type="ECO:0000259" key="7">
    <source>
        <dbReference type="Pfam" id="PF13190"/>
    </source>
</evidence>
<evidence type="ECO:0000256" key="4">
    <source>
        <dbReference type="ARBA" id="ARBA00022989"/>
    </source>
</evidence>
<accession>C6A425</accession>
<gene>
    <name evidence="8" type="ordered locus">TSIB_1318</name>
</gene>
<proteinExistence type="predicted"/>
<dbReference type="InterPro" id="IPR025937">
    <property type="entry name" value="PDGLE_dom"/>
</dbReference>
<dbReference type="EMBL" id="CP001463">
    <property type="protein sequence ID" value="ACS90370.1"/>
    <property type="molecule type" value="Genomic_DNA"/>
</dbReference>
<dbReference type="GO" id="GO:0005886">
    <property type="term" value="C:plasma membrane"/>
    <property type="evidence" value="ECO:0007669"/>
    <property type="project" value="UniProtKB-SubCell"/>
</dbReference>
<dbReference type="HOGENOM" id="CLU_2550470_0_0_2"/>
<protein>
    <recommendedName>
        <fullName evidence="7">PDGLE domain-containing protein</fullName>
    </recommendedName>
</protein>
<feature type="transmembrane region" description="Helical" evidence="6">
    <location>
        <begin position="54"/>
        <end position="76"/>
    </location>
</feature>
<evidence type="ECO:0000256" key="6">
    <source>
        <dbReference type="SAM" id="Phobius"/>
    </source>
</evidence>
<evidence type="ECO:0000256" key="1">
    <source>
        <dbReference type="ARBA" id="ARBA00004236"/>
    </source>
</evidence>
<reference evidence="8 9" key="1">
    <citation type="journal article" date="2009" name="Appl. Environ. Microbiol.">
        <title>Metabolic versatility and indigenous origin of the archaeon Thermococcus sibiricus, isolated from a siberian oil reservoir, as revealed by genome analysis.</title>
        <authorList>
            <person name="Mardanov A.V."/>
            <person name="Ravin N.V."/>
            <person name="Svetlitchnyi V.A."/>
            <person name="Beletsky A.V."/>
            <person name="Miroshnichenko M.L."/>
            <person name="Bonch-Osmolovskaya E.A."/>
            <person name="Skryabin K.G."/>
        </authorList>
    </citation>
    <scope>NUCLEOTIDE SEQUENCE [LARGE SCALE GENOMIC DNA]</scope>
    <source>
        <strain evidence="9">DSM 12597 / MM 739</strain>
    </source>
</reference>
<dbReference type="KEGG" id="tsi:TSIB_1318"/>
<feature type="domain" description="PDGLE" evidence="7">
    <location>
        <begin position="4"/>
        <end position="41"/>
    </location>
</feature>
<evidence type="ECO:0000313" key="8">
    <source>
        <dbReference type="EMBL" id="ACS90370.1"/>
    </source>
</evidence>
<keyword evidence="5 6" id="KW-0472">Membrane</keyword>
<dbReference type="Proteomes" id="UP000009079">
    <property type="component" value="Chromosome"/>
</dbReference>
<keyword evidence="3 6" id="KW-0812">Transmembrane</keyword>
<evidence type="ECO:0000313" key="9">
    <source>
        <dbReference type="Proteomes" id="UP000009079"/>
    </source>
</evidence>
<comment type="subcellular location">
    <subcellularLocation>
        <location evidence="1">Cell membrane</location>
    </subcellularLocation>
</comment>
<evidence type="ECO:0000256" key="3">
    <source>
        <dbReference type="ARBA" id="ARBA00022692"/>
    </source>
</evidence>